<dbReference type="Pfam" id="PF04616">
    <property type="entry name" value="Glyco_hydro_43"/>
    <property type="match status" value="1"/>
</dbReference>
<dbReference type="InterPro" id="IPR023296">
    <property type="entry name" value="Glyco_hydro_beta-prop_sf"/>
</dbReference>
<comment type="caution">
    <text evidence="8">The sequence shown here is derived from an EMBL/GenBank/DDBJ whole genome shotgun (WGS) entry which is preliminary data.</text>
</comment>
<dbReference type="AlphaFoldDB" id="A0A8H3ICZ7"/>
<evidence type="ECO:0000256" key="1">
    <source>
        <dbReference type="ARBA" id="ARBA00009865"/>
    </source>
</evidence>
<evidence type="ECO:0000256" key="7">
    <source>
        <dbReference type="SAM" id="SignalP"/>
    </source>
</evidence>
<dbReference type="GO" id="GO:0004553">
    <property type="term" value="F:hydrolase activity, hydrolyzing O-glycosyl compounds"/>
    <property type="evidence" value="ECO:0007669"/>
    <property type="project" value="InterPro"/>
</dbReference>
<dbReference type="PANTHER" id="PTHR43817:SF1">
    <property type="entry name" value="HYDROLASE, FAMILY 43, PUTATIVE (AFU_ORTHOLOGUE AFUA_3G01660)-RELATED"/>
    <property type="match status" value="1"/>
</dbReference>
<feature type="signal peptide" evidence="7">
    <location>
        <begin position="1"/>
        <end position="18"/>
    </location>
</feature>
<evidence type="ECO:0000313" key="9">
    <source>
        <dbReference type="Proteomes" id="UP000664521"/>
    </source>
</evidence>
<evidence type="ECO:0000256" key="6">
    <source>
        <dbReference type="SAM" id="MobiDB-lite"/>
    </source>
</evidence>
<evidence type="ECO:0000256" key="3">
    <source>
        <dbReference type="ARBA" id="ARBA00022801"/>
    </source>
</evidence>
<sequence>MHFHLVFVIAACSWFASASTFTNPLRKHGADPSMVYIVSEGYYYLLNTASRGYIEMVRAKNLEGLKTGETKKVWSDTTASRCCDLWAPEIHELDGTWYMYYTASAAGASEHYPHVLKGGASPWDEYTYLGQLSPSWGIDGSTIHFPKHGRYFIWSCLRSSELTHSPENHQAICIAPLLSPNKLGKGSVISAPTHAWERHGFPVNEGPHAMYHANKTYITFSASFCGTQYYSLGLLTWTGEEPTDPRSWIKTGPVLSSADGNLGTGHNGFFRSPDGTEIWNVFHAENEFPQGNCGGARYTMAERVSFEDDSGRPIFQQAMGLSKEQKAPSGEGKPSGLARHHEPPQN</sequence>
<dbReference type="PANTHER" id="PTHR43817">
    <property type="entry name" value="GLYCOSYL HYDROLASE"/>
    <property type="match status" value="1"/>
</dbReference>
<name>A0A8H3ICZ7_9LECA</name>
<reference evidence="8" key="1">
    <citation type="submission" date="2021-03" db="EMBL/GenBank/DDBJ databases">
        <authorList>
            <person name="Tagirdzhanova G."/>
        </authorList>
    </citation>
    <scope>NUCLEOTIDE SEQUENCE</scope>
</reference>
<keyword evidence="2 7" id="KW-0732">Signal</keyword>
<dbReference type="SUPFAM" id="SSF75005">
    <property type="entry name" value="Arabinanase/levansucrase/invertase"/>
    <property type="match status" value="1"/>
</dbReference>
<feature type="chain" id="PRO_5034636521" description="Glycoside hydrolase family 43 protein" evidence="7">
    <location>
        <begin position="19"/>
        <end position="346"/>
    </location>
</feature>
<gene>
    <name evidence="8" type="ORF">HETSPECPRED_001689</name>
</gene>
<evidence type="ECO:0000256" key="4">
    <source>
        <dbReference type="ARBA" id="ARBA00023295"/>
    </source>
</evidence>
<dbReference type="Gene3D" id="2.115.10.20">
    <property type="entry name" value="Glycosyl hydrolase domain, family 43"/>
    <property type="match status" value="1"/>
</dbReference>
<comment type="similarity">
    <text evidence="1 5">Belongs to the glycosyl hydrolase 43 family.</text>
</comment>
<evidence type="ECO:0000256" key="2">
    <source>
        <dbReference type="ARBA" id="ARBA00022729"/>
    </source>
</evidence>
<evidence type="ECO:0000256" key="5">
    <source>
        <dbReference type="RuleBase" id="RU361187"/>
    </source>
</evidence>
<keyword evidence="9" id="KW-1185">Reference proteome</keyword>
<proteinExistence type="inferred from homology"/>
<dbReference type="Proteomes" id="UP000664521">
    <property type="component" value="Unassembled WGS sequence"/>
</dbReference>
<dbReference type="EMBL" id="CAJPDS010000013">
    <property type="protein sequence ID" value="CAF9913898.1"/>
    <property type="molecule type" value="Genomic_DNA"/>
</dbReference>
<dbReference type="InterPro" id="IPR006710">
    <property type="entry name" value="Glyco_hydro_43"/>
</dbReference>
<dbReference type="GO" id="GO:0005975">
    <property type="term" value="P:carbohydrate metabolic process"/>
    <property type="evidence" value="ECO:0007669"/>
    <property type="project" value="InterPro"/>
</dbReference>
<keyword evidence="4 5" id="KW-0326">Glycosidase</keyword>
<protein>
    <recommendedName>
        <fullName evidence="10">Glycoside hydrolase family 43 protein</fullName>
    </recommendedName>
</protein>
<evidence type="ECO:0000313" key="8">
    <source>
        <dbReference type="EMBL" id="CAF9913898.1"/>
    </source>
</evidence>
<keyword evidence="3 5" id="KW-0378">Hydrolase</keyword>
<accession>A0A8H3ICZ7</accession>
<organism evidence="8 9">
    <name type="scientific">Heterodermia speciosa</name>
    <dbReference type="NCBI Taxonomy" id="116794"/>
    <lineage>
        <taxon>Eukaryota</taxon>
        <taxon>Fungi</taxon>
        <taxon>Dikarya</taxon>
        <taxon>Ascomycota</taxon>
        <taxon>Pezizomycotina</taxon>
        <taxon>Lecanoromycetes</taxon>
        <taxon>OSLEUM clade</taxon>
        <taxon>Lecanoromycetidae</taxon>
        <taxon>Caliciales</taxon>
        <taxon>Physciaceae</taxon>
        <taxon>Heterodermia</taxon>
    </lineage>
</organism>
<dbReference type="CDD" id="cd18820">
    <property type="entry name" value="GH43_LbAraf43-like"/>
    <property type="match status" value="1"/>
</dbReference>
<evidence type="ECO:0008006" key="10">
    <source>
        <dbReference type="Google" id="ProtNLM"/>
    </source>
</evidence>
<dbReference type="OrthoDB" id="272289at2759"/>
<feature type="region of interest" description="Disordered" evidence="6">
    <location>
        <begin position="308"/>
        <end position="346"/>
    </location>
</feature>